<feature type="region of interest" description="Disordered" evidence="1">
    <location>
        <begin position="81"/>
        <end position="119"/>
    </location>
</feature>
<name>A0ABQ5H8C2_9ASTR</name>
<accession>A0ABQ5H8C2</accession>
<feature type="non-terminal residue" evidence="2">
    <location>
        <position position="1"/>
    </location>
</feature>
<feature type="region of interest" description="Disordered" evidence="1">
    <location>
        <begin position="1"/>
        <end position="32"/>
    </location>
</feature>
<sequence>QYQSAPPSTPIESPPTTLITPPGFSPGHFLNTLKTTPPTLTFSPLAPCQPSKENSPLAINLEPIELIFSIPLTAPHPFFDSLEDLPPKATNPPPPQLSFNSIEHLTNQPPPLPELMEPL</sequence>
<dbReference type="EMBL" id="BQNB010019327">
    <property type="protein sequence ID" value="GJT84122.1"/>
    <property type="molecule type" value="Genomic_DNA"/>
</dbReference>
<protein>
    <submittedName>
        <fullName evidence="2">Uncharacterized protein</fullName>
    </submittedName>
</protein>
<evidence type="ECO:0000256" key="1">
    <source>
        <dbReference type="SAM" id="MobiDB-lite"/>
    </source>
</evidence>
<evidence type="ECO:0000313" key="2">
    <source>
        <dbReference type="EMBL" id="GJT84122.1"/>
    </source>
</evidence>
<gene>
    <name evidence="2" type="ORF">Tco_1058464</name>
</gene>
<proteinExistence type="predicted"/>
<reference evidence="2" key="2">
    <citation type="submission" date="2022-01" db="EMBL/GenBank/DDBJ databases">
        <authorList>
            <person name="Yamashiro T."/>
            <person name="Shiraishi A."/>
            <person name="Satake H."/>
            <person name="Nakayama K."/>
        </authorList>
    </citation>
    <scope>NUCLEOTIDE SEQUENCE</scope>
</reference>
<keyword evidence="3" id="KW-1185">Reference proteome</keyword>
<feature type="compositionally biased region" description="Polar residues" evidence="1">
    <location>
        <begin position="97"/>
        <end position="107"/>
    </location>
</feature>
<reference evidence="2" key="1">
    <citation type="journal article" date="2022" name="Int. J. Mol. Sci.">
        <title>Draft Genome of Tanacetum Coccineum: Genomic Comparison of Closely Related Tanacetum-Family Plants.</title>
        <authorList>
            <person name="Yamashiro T."/>
            <person name="Shiraishi A."/>
            <person name="Nakayama K."/>
            <person name="Satake H."/>
        </authorList>
    </citation>
    <scope>NUCLEOTIDE SEQUENCE</scope>
</reference>
<organism evidence="2 3">
    <name type="scientific">Tanacetum coccineum</name>
    <dbReference type="NCBI Taxonomy" id="301880"/>
    <lineage>
        <taxon>Eukaryota</taxon>
        <taxon>Viridiplantae</taxon>
        <taxon>Streptophyta</taxon>
        <taxon>Embryophyta</taxon>
        <taxon>Tracheophyta</taxon>
        <taxon>Spermatophyta</taxon>
        <taxon>Magnoliopsida</taxon>
        <taxon>eudicotyledons</taxon>
        <taxon>Gunneridae</taxon>
        <taxon>Pentapetalae</taxon>
        <taxon>asterids</taxon>
        <taxon>campanulids</taxon>
        <taxon>Asterales</taxon>
        <taxon>Asteraceae</taxon>
        <taxon>Asteroideae</taxon>
        <taxon>Anthemideae</taxon>
        <taxon>Anthemidinae</taxon>
        <taxon>Tanacetum</taxon>
    </lineage>
</organism>
<evidence type="ECO:0000313" key="3">
    <source>
        <dbReference type="Proteomes" id="UP001151760"/>
    </source>
</evidence>
<comment type="caution">
    <text evidence="2">The sequence shown here is derived from an EMBL/GenBank/DDBJ whole genome shotgun (WGS) entry which is preliminary data.</text>
</comment>
<dbReference type="Proteomes" id="UP001151760">
    <property type="component" value="Unassembled WGS sequence"/>
</dbReference>